<dbReference type="STRING" id="111780.Sta7437_3421"/>
<dbReference type="EMBL" id="CP003653">
    <property type="protein sequence ID" value="AFZ36924.1"/>
    <property type="molecule type" value="Genomic_DNA"/>
</dbReference>
<evidence type="ECO:0000259" key="2">
    <source>
        <dbReference type="PROSITE" id="PS50846"/>
    </source>
</evidence>
<keyword evidence="1" id="KW-0479">Metal-binding</keyword>
<reference evidence="4" key="1">
    <citation type="journal article" date="2013" name="Proc. Natl. Acad. Sci. U.S.A.">
        <title>Improving the coverage of the cyanobacterial phylum using diversity-driven genome sequencing.</title>
        <authorList>
            <person name="Shih P.M."/>
            <person name="Wu D."/>
            <person name="Latifi A."/>
            <person name="Axen S.D."/>
            <person name="Fewer D.P."/>
            <person name="Talla E."/>
            <person name="Calteau A."/>
            <person name="Cai F."/>
            <person name="Tandeau de Marsac N."/>
            <person name="Rippka R."/>
            <person name="Herdman M."/>
            <person name="Sivonen K."/>
            <person name="Coursin T."/>
            <person name="Laurent T."/>
            <person name="Goodwin L."/>
            <person name="Nolan M."/>
            <person name="Davenport K.W."/>
            <person name="Han C.S."/>
            <person name="Rubin E.M."/>
            <person name="Eisen J.A."/>
            <person name="Woyke T."/>
            <person name="Gugger M."/>
            <person name="Kerfeld C.A."/>
        </authorList>
    </citation>
    <scope>NUCLEOTIDE SEQUENCE [LARGE SCALE GENOMIC DNA]</scope>
    <source>
        <strain evidence="4">ATCC 29371 / PCC 7437</strain>
    </source>
</reference>
<protein>
    <submittedName>
        <fullName evidence="3">Heavy metal transport/detoxification protein</fullName>
    </submittedName>
</protein>
<dbReference type="InterPro" id="IPR036163">
    <property type="entry name" value="HMA_dom_sf"/>
</dbReference>
<accession>K9XXZ0</accession>
<keyword evidence="4" id="KW-1185">Reference proteome</keyword>
<dbReference type="AlphaFoldDB" id="K9XXZ0"/>
<dbReference type="eggNOG" id="COG2608">
    <property type="taxonomic scope" value="Bacteria"/>
</dbReference>
<dbReference type="GO" id="GO:0046872">
    <property type="term" value="F:metal ion binding"/>
    <property type="evidence" value="ECO:0007669"/>
    <property type="project" value="UniProtKB-KW"/>
</dbReference>
<dbReference type="Proteomes" id="UP000010473">
    <property type="component" value="Chromosome"/>
</dbReference>
<dbReference type="PROSITE" id="PS01047">
    <property type="entry name" value="HMA_1"/>
    <property type="match status" value="1"/>
</dbReference>
<proteinExistence type="predicted"/>
<evidence type="ECO:0000313" key="4">
    <source>
        <dbReference type="Proteomes" id="UP000010473"/>
    </source>
</evidence>
<evidence type="ECO:0000313" key="3">
    <source>
        <dbReference type="EMBL" id="AFZ36924.1"/>
    </source>
</evidence>
<feature type="domain" description="HMA" evidence="2">
    <location>
        <begin position="1"/>
        <end position="64"/>
    </location>
</feature>
<sequence length="64" mass="6882">MAIELKVPSMVCEGCVETVTKAIKTHEPEAEVDIDLTSKKVTVNTEASEESIKQIIVATGHEVA</sequence>
<dbReference type="OrthoDB" id="516025at2"/>
<dbReference type="HOGENOM" id="CLU_134973_5_2_3"/>
<name>K9XXZ0_STAC7</name>
<dbReference type="InterPro" id="IPR006121">
    <property type="entry name" value="HMA_dom"/>
</dbReference>
<dbReference type="RefSeq" id="WP_015194586.1">
    <property type="nucleotide sequence ID" value="NC_019748.1"/>
</dbReference>
<evidence type="ECO:0000256" key="1">
    <source>
        <dbReference type="ARBA" id="ARBA00022723"/>
    </source>
</evidence>
<gene>
    <name evidence="3" type="ordered locus">Sta7437_3421</name>
</gene>
<dbReference type="CDD" id="cd00371">
    <property type="entry name" value="HMA"/>
    <property type="match status" value="1"/>
</dbReference>
<dbReference type="InterPro" id="IPR017969">
    <property type="entry name" value="Heavy-metal-associated_CS"/>
</dbReference>
<dbReference type="KEGG" id="scs:Sta7437_3421"/>
<dbReference type="Pfam" id="PF00403">
    <property type="entry name" value="HMA"/>
    <property type="match status" value="1"/>
</dbReference>
<dbReference type="SUPFAM" id="SSF55008">
    <property type="entry name" value="HMA, heavy metal-associated domain"/>
    <property type="match status" value="1"/>
</dbReference>
<dbReference type="Gene3D" id="3.30.70.100">
    <property type="match status" value="1"/>
</dbReference>
<organism evidence="3 4">
    <name type="scientific">Stanieria cyanosphaera (strain ATCC 29371 / PCC 7437)</name>
    <dbReference type="NCBI Taxonomy" id="111780"/>
    <lineage>
        <taxon>Bacteria</taxon>
        <taxon>Bacillati</taxon>
        <taxon>Cyanobacteriota</taxon>
        <taxon>Cyanophyceae</taxon>
        <taxon>Pleurocapsales</taxon>
        <taxon>Dermocarpellaceae</taxon>
        <taxon>Stanieria</taxon>
    </lineage>
</organism>
<dbReference type="PROSITE" id="PS50846">
    <property type="entry name" value="HMA_2"/>
    <property type="match status" value="1"/>
</dbReference>